<gene>
    <name evidence="10" type="ORF">SAMN04487931_101186</name>
</gene>
<dbReference type="NCBIfam" id="TIGR02486">
    <property type="entry name" value="RDH"/>
    <property type="match status" value="1"/>
</dbReference>
<dbReference type="PANTHER" id="PTHR30002:SF4">
    <property type="entry name" value="EPOXYQUEUOSINE REDUCTASE"/>
    <property type="match status" value="1"/>
</dbReference>
<feature type="transmembrane region" description="Helical" evidence="8">
    <location>
        <begin position="69"/>
        <end position="90"/>
    </location>
</feature>
<dbReference type="InterPro" id="IPR017900">
    <property type="entry name" value="4Fe4S_Fe_S_CS"/>
</dbReference>
<evidence type="ECO:0000256" key="6">
    <source>
        <dbReference type="ARBA" id="ARBA00023014"/>
    </source>
</evidence>
<keyword evidence="7 8" id="KW-0472">Membrane</keyword>
<accession>A0A1H2DN05</accession>
<protein>
    <submittedName>
        <fullName evidence="10">Reductive dehalogenase</fullName>
    </submittedName>
</protein>
<evidence type="ECO:0000256" key="5">
    <source>
        <dbReference type="ARBA" id="ARBA00023004"/>
    </source>
</evidence>
<dbReference type="Pfam" id="PF12838">
    <property type="entry name" value="Fer4_7"/>
    <property type="match status" value="1"/>
</dbReference>
<evidence type="ECO:0000256" key="3">
    <source>
        <dbReference type="ARBA" id="ARBA00022723"/>
    </source>
</evidence>
<dbReference type="Gene3D" id="3.30.70.20">
    <property type="match status" value="1"/>
</dbReference>
<keyword evidence="6" id="KW-0411">Iron-sulfur</keyword>
<dbReference type="GO" id="GO:0051539">
    <property type="term" value="F:4 iron, 4 sulfur cluster binding"/>
    <property type="evidence" value="ECO:0007669"/>
    <property type="project" value="UniProtKB-KW"/>
</dbReference>
<keyword evidence="2" id="KW-0004">4Fe-4S</keyword>
<evidence type="ECO:0000313" key="10">
    <source>
        <dbReference type="EMBL" id="SDT84275.1"/>
    </source>
</evidence>
<evidence type="ECO:0000256" key="1">
    <source>
        <dbReference type="ARBA" id="ARBA00004196"/>
    </source>
</evidence>
<organism evidence="10 11">
    <name type="scientific">Desulfobacula phenolica</name>
    <dbReference type="NCBI Taxonomy" id="90732"/>
    <lineage>
        <taxon>Bacteria</taxon>
        <taxon>Pseudomonadati</taxon>
        <taxon>Thermodesulfobacteriota</taxon>
        <taxon>Desulfobacteria</taxon>
        <taxon>Desulfobacterales</taxon>
        <taxon>Desulfobacteraceae</taxon>
        <taxon>Desulfobacula</taxon>
    </lineage>
</organism>
<dbReference type="AlphaFoldDB" id="A0A1H2DN05"/>
<keyword evidence="3" id="KW-0479">Metal-binding</keyword>
<evidence type="ECO:0000256" key="2">
    <source>
        <dbReference type="ARBA" id="ARBA00022485"/>
    </source>
</evidence>
<dbReference type="InterPro" id="IPR004453">
    <property type="entry name" value="QueG"/>
</dbReference>
<keyword evidence="8" id="KW-1133">Transmembrane helix</keyword>
<dbReference type="SUPFAM" id="SSF54862">
    <property type="entry name" value="4Fe-4S ferredoxins"/>
    <property type="match status" value="1"/>
</dbReference>
<keyword evidence="11" id="KW-1185">Reference proteome</keyword>
<dbReference type="RefSeq" id="WP_092229540.1">
    <property type="nucleotide sequence ID" value="NZ_FNLL01000001.1"/>
</dbReference>
<dbReference type="Proteomes" id="UP000199608">
    <property type="component" value="Unassembled WGS sequence"/>
</dbReference>
<comment type="subcellular location">
    <subcellularLocation>
        <location evidence="1">Cell envelope</location>
    </subcellularLocation>
</comment>
<evidence type="ECO:0000256" key="7">
    <source>
        <dbReference type="ARBA" id="ARBA00023136"/>
    </source>
</evidence>
<evidence type="ECO:0000313" key="11">
    <source>
        <dbReference type="Proteomes" id="UP000199608"/>
    </source>
</evidence>
<dbReference type="EMBL" id="FNLL01000001">
    <property type="protein sequence ID" value="SDT84275.1"/>
    <property type="molecule type" value="Genomic_DNA"/>
</dbReference>
<dbReference type="GO" id="GO:0030313">
    <property type="term" value="C:cell envelope"/>
    <property type="evidence" value="ECO:0007669"/>
    <property type="project" value="UniProtKB-SubCell"/>
</dbReference>
<keyword evidence="4" id="KW-0732">Signal</keyword>
<dbReference type="PANTHER" id="PTHR30002">
    <property type="entry name" value="EPOXYQUEUOSINE REDUCTASE"/>
    <property type="match status" value="1"/>
</dbReference>
<sequence>MKPGWKWFELTSFLCLITIDGLLLVLTTILFSEKMSKGVIISSIALISMTGVTYGFIRLKQRGAFESKKIQKIMITGLGLFSIFILALFIPTQKSTGSNSFGSTQIKAKQDRYDARQQPGSELYADMSMALPSDQLTLSIYDICVGKVSHKINRDGKPDQTRIKVTNEKILTEHIKDQAKALGARMVGITQLDPTFVFTNDHNGNPIRLTHPNAIIVGKDIRYKLAAPSAPLPWEELYSSIPEELAAALSGRMIKTSEKIPAKELENLKETMRFFSEGGKTAVELARFIRGMGYSARAHYSRWSEVQIVPLAIKAGLGELARNGMIINDKMGPRGSFAVVTTDLPLVFDKPVKLGIKEFCNICKKCAEYCPTKAIPFGKPQLVRGVLKWPIDGEKCGNYLVSNPKCMACIGSCPYNKPDNILHNAANFMISRRSCLTNWLMVKIDNLLGYGEMAAPDPKFLKTVNQG</sequence>
<proteinExistence type="predicted"/>
<feature type="transmembrane region" description="Helical" evidence="8">
    <location>
        <begin position="12"/>
        <end position="32"/>
    </location>
</feature>
<feature type="transmembrane region" description="Helical" evidence="8">
    <location>
        <begin position="38"/>
        <end position="57"/>
    </location>
</feature>
<dbReference type="GO" id="GO:0008616">
    <property type="term" value="P:tRNA queuosine(34) biosynthetic process"/>
    <property type="evidence" value="ECO:0007669"/>
    <property type="project" value="InterPro"/>
</dbReference>
<keyword evidence="5" id="KW-0408">Iron</keyword>
<evidence type="ECO:0000256" key="8">
    <source>
        <dbReference type="SAM" id="Phobius"/>
    </source>
</evidence>
<evidence type="ECO:0000256" key="4">
    <source>
        <dbReference type="ARBA" id="ARBA00022729"/>
    </source>
</evidence>
<dbReference type="GO" id="GO:0052693">
    <property type="term" value="F:epoxyqueuosine reductase activity"/>
    <property type="evidence" value="ECO:0007669"/>
    <property type="project" value="TreeGrafter"/>
</dbReference>
<evidence type="ECO:0000259" key="9">
    <source>
        <dbReference type="PROSITE" id="PS51379"/>
    </source>
</evidence>
<keyword evidence="8" id="KW-0812">Transmembrane</keyword>
<reference evidence="11" key="1">
    <citation type="submission" date="2016-10" db="EMBL/GenBank/DDBJ databases">
        <authorList>
            <person name="Varghese N."/>
            <person name="Submissions S."/>
        </authorList>
    </citation>
    <scope>NUCLEOTIDE SEQUENCE [LARGE SCALE GENOMIC DNA]</scope>
    <source>
        <strain evidence="11">DSM 3384</strain>
    </source>
</reference>
<dbReference type="PROSITE" id="PS51379">
    <property type="entry name" value="4FE4S_FER_2"/>
    <property type="match status" value="1"/>
</dbReference>
<dbReference type="PROSITE" id="PS00198">
    <property type="entry name" value="4FE4S_FER_1"/>
    <property type="match status" value="1"/>
</dbReference>
<feature type="domain" description="4Fe-4S ferredoxin-type" evidence="9">
    <location>
        <begin position="350"/>
        <end position="380"/>
    </location>
</feature>
<dbReference type="InterPro" id="IPR012832">
    <property type="entry name" value="RDH"/>
</dbReference>
<dbReference type="GO" id="GO:0046872">
    <property type="term" value="F:metal ion binding"/>
    <property type="evidence" value="ECO:0007669"/>
    <property type="project" value="UniProtKB-KW"/>
</dbReference>
<name>A0A1H2DN05_9BACT</name>
<dbReference type="InterPro" id="IPR017896">
    <property type="entry name" value="4Fe4S_Fe-S-bd"/>
</dbReference>